<evidence type="ECO:0000313" key="20">
    <source>
        <dbReference type="EMBL" id="OZJ02150.1"/>
    </source>
</evidence>
<feature type="transmembrane region" description="Helical" evidence="17">
    <location>
        <begin position="1106"/>
        <end position="1125"/>
    </location>
</feature>
<dbReference type="Gene3D" id="1.20.120.720">
    <property type="entry name" value="Myosin VI head, motor domain, U50 subdomain"/>
    <property type="match status" value="1"/>
</dbReference>
<dbReference type="GO" id="GO:0031505">
    <property type="term" value="P:fungal-type cell wall organization"/>
    <property type="evidence" value="ECO:0007669"/>
    <property type="project" value="TreeGrafter"/>
</dbReference>
<comment type="caution">
    <text evidence="20">The sequence shown here is derived from an EMBL/GenBank/DDBJ whole genome shotgun (WGS) entry which is preliminary data.</text>
</comment>
<evidence type="ECO:0000256" key="2">
    <source>
        <dbReference type="ARBA" id="ARBA00012543"/>
    </source>
</evidence>
<evidence type="ECO:0000259" key="19">
    <source>
        <dbReference type="PROSITE" id="PS51998"/>
    </source>
</evidence>
<feature type="compositionally biased region" description="Polar residues" evidence="16">
    <location>
        <begin position="1682"/>
        <end position="1693"/>
    </location>
</feature>
<dbReference type="Gene3D" id="3.10.120.10">
    <property type="entry name" value="Cytochrome b5-like heme/steroid binding domain"/>
    <property type="match status" value="2"/>
</dbReference>
<dbReference type="GO" id="GO:0005524">
    <property type="term" value="F:ATP binding"/>
    <property type="evidence" value="ECO:0007669"/>
    <property type="project" value="UniProtKB-UniRule"/>
</dbReference>
<dbReference type="InterPro" id="IPR001199">
    <property type="entry name" value="Cyt_B5-like_heme/steroid-bd"/>
</dbReference>
<keyword evidence="8 15" id="KW-0067">ATP-binding</keyword>
<proteinExistence type="inferred from homology"/>
<dbReference type="CDD" id="cd04190">
    <property type="entry name" value="Chitin_synth_C"/>
    <property type="match status" value="1"/>
</dbReference>
<dbReference type="GO" id="GO:0005886">
    <property type="term" value="C:plasma membrane"/>
    <property type="evidence" value="ECO:0007669"/>
    <property type="project" value="UniProtKB-SubCell"/>
</dbReference>
<keyword evidence="14 15" id="KW-0009">Actin-binding</keyword>
<keyword evidence="6 17" id="KW-0812">Transmembrane</keyword>
<evidence type="ECO:0000256" key="11">
    <source>
        <dbReference type="ARBA" id="ARBA00023136"/>
    </source>
</evidence>
<reference evidence="20 21" key="1">
    <citation type="journal article" date="2017" name="Mycologia">
        <title>Bifiguratus adelaidae, gen. et sp. nov., a new member of Mucoromycotina in endophytic and soil-dwelling habitats.</title>
        <authorList>
            <person name="Torres-Cruz T.J."/>
            <person name="Billingsley Tobias T.L."/>
            <person name="Almatruk M."/>
            <person name="Hesse C."/>
            <person name="Kuske C.R."/>
            <person name="Desiro A."/>
            <person name="Benucci G.M."/>
            <person name="Bonito G."/>
            <person name="Stajich J.E."/>
            <person name="Dunlap C."/>
            <person name="Arnold A.E."/>
            <person name="Porras-Alfaro A."/>
        </authorList>
    </citation>
    <scope>NUCLEOTIDE SEQUENCE [LARGE SCALE GENOMIC DNA]</scope>
    <source>
        <strain evidence="20 21">AZ0501</strain>
    </source>
</reference>
<dbReference type="InterPro" id="IPR014876">
    <property type="entry name" value="DEK_C"/>
</dbReference>
<dbReference type="InterPro" id="IPR027417">
    <property type="entry name" value="P-loop_NTPase"/>
</dbReference>
<evidence type="ECO:0000256" key="1">
    <source>
        <dbReference type="ARBA" id="ARBA00004651"/>
    </source>
</evidence>
<dbReference type="GO" id="GO:0030428">
    <property type="term" value="C:cell septum"/>
    <property type="evidence" value="ECO:0007669"/>
    <property type="project" value="TreeGrafter"/>
</dbReference>
<keyword evidence="12 15" id="KW-0505">Motor protein</keyword>
<dbReference type="InterPro" id="IPR036961">
    <property type="entry name" value="Kinesin_motor_dom_sf"/>
</dbReference>
<dbReference type="PANTHER" id="PTHR22914:SF13">
    <property type="entry name" value="CHITIN SYNTHASE"/>
    <property type="match status" value="1"/>
</dbReference>
<feature type="transmembrane region" description="Helical" evidence="17">
    <location>
        <begin position="1556"/>
        <end position="1579"/>
    </location>
</feature>
<evidence type="ECO:0000256" key="9">
    <source>
        <dbReference type="ARBA" id="ARBA00022989"/>
    </source>
</evidence>
<dbReference type="GO" id="GO:0004100">
    <property type="term" value="F:chitin synthase activity"/>
    <property type="evidence" value="ECO:0007669"/>
    <property type="project" value="UniProtKB-EC"/>
</dbReference>
<dbReference type="InterPro" id="IPR029044">
    <property type="entry name" value="Nucleotide-diphossugar_trans"/>
</dbReference>
<evidence type="ECO:0000256" key="12">
    <source>
        <dbReference type="ARBA" id="ARBA00023175"/>
    </source>
</evidence>
<dbReference type="EC" id="2.4.1.16" evidence="2"/>
<dbReference type="GO" id="GO:0003774">
    <property type="term" value="F:cytoskeletal motor activity"/>
    <property type="evidence" value="ECO:0007669"/>
    <property type="project" value="UniProtKB-UniRule"/>
</dbReference>
<dbReference type="Pfam" id="PF00063">
    <property type="entry name" value="Myosin_head"/>
    <property type="match status" value="1"/>
</dbReference>
<evidence type="ECO:0000256" key="14">
    <source>
        <dbReference type="ARBA" id="ARBA00023203"/>
    </source>
</evidence>
<dbReference type="Pfam" id="PF00173">
    <property type="entry name" value="Cyt-b5"/>
    <property type="match status" value="1"/>
</dbReference>
<name>A0A261XUX1_9FUNG</name>
<comment type="similarity">
    <text evidence="15">Belongs to the TRAFAC class myosin-kinesin ATPase superfamily. Myosin family.</text>
</comment>
<keyword evidence="7 15" id="KW-0547">Nucleotide-binding</keyword>
<dbReference type="EMBL" id="MVBO01000183">
    <property type="protein sequence ID" value="OZJ02150.1"/>
    <property type="molecule type" value="Genomic_DNA"/>
</dbReference>
<dbReference type="Pfam" id="PF08766">
    <property type="entry name" value="DEK_C"/>
    <property type="match status" value="1"/>
</dbReference>
<feature type="compositionally biased region" description="Polar residues" evidence="16">
    <location>
        <begin position="1701"/>
        <end position="1716"/>
    </location>
</feature>
<dbReference type="FunFam" id="1.10.10.820:FF:000001">
    <property type="entry name" value="Myosin heavy chain"/>
    <property type="match status" value="1"/>
</dbReference>
<feature type="region of interest" description="Disordered" evidence="16">
    <location>
        <begin position="1681"/>
        <end position="1727"/>
    </location>
</feature>
<dbReference type="SUPFAM" id="SSF52540">
    <property type="entry name" value="P-loop containing nucleoside triphosphate hydrolases"/>
    <property type="match status" value="1"/>
</dbReference>
<dbReference type="Gene3D" id="3.40.850.10">
    <property type="entry name" value="Kinesin motor domain"/>
    <property type="match status" value="1"/>
</dbReference>
<feature type="binding site" evidence="15">
    <location>
        <begin position="101"/>
        <end position="108"/>
    </location>
    <ligand>
        <name>ATP</name>
        <dbReference type="ChEBI" id="CHEBI:30616"/>
    </ligand>
</feature>
<dbReference type="GO" id="GO:0016459">
    <property type="term" value="C:myosin complex"/>
    <property type="evidence" value="ECO:0007669"/>
    <property type="project" value="UniProtKB-KW"/>
</dbReference>
<keyword evidence="13" id="KW-0325">Glycoprotein</keyword>
<evidence type="ECO:0000256" key="13">
    <source>
        <dbReference type="ARBA" id="ARBA00023180"/>
    </source>
</evidence>
<evidence type="ECO:0000256" key="6">
    <source>
        <dbReference type="ARBA" id="ARBA00022692"/>
    </source>
</evidence>
<dbReference type="GO" id="GO:0003779">
    <property type="term" value="F:actin binding"/>
    <property type="evidence" value="ECO:0007669"/>
    <property type="project" value="UniProtKB-KW"/>
</dbReference>
<evidence type="ECO:0000256" key="10">
    <source>
        <dbReference type="ARBA" id="ARBA00023123"/>
    </source>
</evidence>
<feature type="transmembrane region" description="Helical" evidence="17">
    <location>
        <begin position="1501"/>
        <end position="1522"/>
    </location>
</feature>
<feature type="domain" description="DEK-C" evidence="19">
    <location>
        <begin position="1752"/>
        <end position="1807"/>
    </location>
</feature>
<dbReference type="SUPFAM" id="SSF53448">
    <property type="entry name" value="Nucleotide-diphospho-sugar transferases"/>
    <property type="match status" value="1"/>
</dbReference>
<dbReference type="Gene3D" id="1.20.58.530">
    <property type="match status" value="1"/>
</dbReference>
<evidence type="ECO:0000256" key="15">
    <source>
        <dbReference type="PROSITE-ProRule" id="PRU00782"/>
    </source>
</evidence>
<dbReference type="InterPro" id="IPR036400">
    <property type="entry name" value="Cyt_B5-like_heme/steroid_sf"/>
</dbReference>
<evidence type="ECO:0000256" key="5">
    <source>
        <dbReference type="ARBA" id="ARBA00022679"/>
    </source>
</evidence>
<keyword evidence="21" id="KW-1185">Reference proteome</keyword>
<dbReference type="PANTHER" id="PTHR22914">
    <property type="entry name" value="CHITIN SYNTHASE"/>
    <property type="match status" value="1"/>
</dbReference>
<feature type="transmembrane region" description="Helical" evidence="17">
    <location>
        <begin position="800"/>
        <end position="820"/>
    </location>
</feature>
<evidence type="ECO:0000256" key="16">
    <source>
        <dbReference type="SAM" id="MobiDB-lite"/>
    </source>
</evidence>
<protein>
    <recommendedName>
        <fullName evidence="2">chitin synthase</fullName>
        <ecNumber evidence="2">2.4.1.16</ecNumber>
    </recommendedName>
</protein>
<keyword evidence="10 15" id="KW-0518">Myosin</keyword>
<feature type="region of interest" description="Disordered" evidence="16">
    <location>
        <begin position="1630"/>
        <end position="1655"/>
    </location>
</feature>
<dbReference type="PROSITE" id="PS51456">
    <property type="entry name" value="MYOSIN_MOTOR"/>
    <property type="match status" value="1"/>
</dbReference>
<evidence type="ECO:0000313" key="21">
    <source>
        <dbReference type="Proteomes" id="UP000242875"/>
    </source>
</evidence>
<keyword evidence="5" id="KW-0808">Transferase</keyword>
<dbReference type="SUPFAM" id="SSF109715">
    <property type="entry name" value="DEK C-terminal domain"/>
    <property type="match status" value="1"/>
</dbReference>
<comment type="caution">
    <text evidence="15">Lacks conserved residue(s) required for the propagation of feature annotation.</text>
</comment>
<keyword evidence="4" id="KW-0328">Glycosyltransferase</keyword>
<gene>
    <name evidence="20" type="ORF">BZG36_04995</name>
</gene>
<feature type="transmembrane region" description="Helical" evidence="17">
    <location>
        <begin position="841"/>
        <end position="860"/>
    </location>
</feature>
<sequence>MSAEEEDLVRAETEAAMTATLIKRWKGRQPHTRFGHCCLVVVNPCQPLDVYSDAVCRQITQECYTNPEAYRQASAHIYEYATRAYLNMRRSGEDQHFVLSGVAGSGKSTTHRHLLGAFSHFGMKSKREKIQAQAQASVNVLELLCRCKTNENPDASRASVYQELHFNERGRLTAAQVQLYGFDARRVTNTPKDERSFHVFYALLAGLTPAEKTALHLDAAPNDFIYLSQSKCTLVSGRNDASALSNFRDAMRTCGLKTRQILQFFQLMSAVLHLGNITFVDAKDTADSTLFEGSKVKNAEELEILSSLLGVTPKALESCLTYRLKEMRHESFAAVLNARQAVDQRNRMAQFLYNALIHWVVSRMNTRMSLRGGNPFNKISILDPVGFQDRDDNQYYDFAVNLCDERLHYHVLESSLNPRSPLNWPRPVLTTVPRNTCLQLLVGTEPHGGQQPETRIGGILGHIETASARYQDGATDASDANLLRTFHHTYRNHPNFAKTSNAFAFGIVHFSKPTLYSVDGFLQRDAREKYADLIQLFQHDCTHPLLGEVINAVTTTHDAQTEKDTDLFLRNNIYPMDSSIQTMYQSLNSMLFKSSDAITRHVCHIKPHRRLDAGAIDHGYVSQQVTAFYMPRIAKNKVDFDYAICYQFEEFHNRYGAFILWYDQATPLRKVIADFLETLSTDPAQAKMGNSCVYLSEPIWLNLELRLKELDKKNKRATVMSGEWDTDSAVIDEKINVDEKHPGVLSRSLENLSEWEGDSDWARTGSGNGTMVDLGQILEQHAPQEEQTIEEIPITHSRRWWVRFVWLMTWWIPSFLLKWIGRMKREDVRMAWREKFTLCSLILLFSGIVIFVIIGVSAVVCPGTKQMFKNSDVAAHNTGGDFYVSIRGMVYDITRLAQQDHGTTTYPAGPSEMDPWAGQDVSYQIPIPLSQGCYGLVSDDHVQITPNSSIQLPSFIHNSGPTLQPDVSLTAMRQENWFFGVFSPAISIYKQGYIVIEASQVQADYASWGRKWAIIEGKVFDLNDYFNTANAAPQNVPGIPNYHFLNPTVETLFNTYAGTDMTSKWQQAKGLMSATDYAYNWNCLNNVFYVGDVDIRNSVQCQFTNYMLLAFACLMCAVIGTKFLASLQFGRRPTPEKQDRFVICQVTCYTEGEESLRKTIDSLTALEYDDKRKLIFVVCDGMVMGSGNDRPTPRIVLDILGVDPNENPEPVMFKSVAEGSKQLNYGKVYSGLYENEGRAVPFLVVVKVGKGTEKAKPGNRGKRDSQIVLMRFLNRVHADSEMNPLELEMYHHLKNVVGVHPSFYEYILMVDADTEVLPDALSRLVSNTMHDSKIIGICGETMLVNEQRSWATMIQVYEYYISHHLSKAFESLFGSVTCLPGCFCMYRVRTAAKGMPLLISDKVINDYSDNHVDTLHKKNLLHLGEDRYLTTLMMKHFPQYKMTFTPYAQCRTAAPDSWKVLLSQRRRWINSTIHNLLELLLLPELCGFCCFSMRFVVMIDLIGTFLLPSSLVYLVYLLYIAISGNGPLPLISIVMLAAIYGLQAVIFLLRRQWQHIGWMIIYILALPLYSFYIPVYSFWHFDDFSWGNTRVVVGDKKKKIIASGEDEKFDDKIIPMKKWSTYEAELLEKQSLSPSDGGSRVDGTERSHYSGTNDVMSTVDEKTGFDFYRDTHVAQLEGRKSVMSQRPNSWRQTWNEKRHSTQTLQTLSRTPRQSFELQPRASRSMEYDRESLRSGLSRGSFDRFTATTTDSIPSDDQIVLEIHNILSTADMMMVTRRQVRERLSLFFGVDLSSRRDFINDTIERLLSVDH</sequence>
<dbReference type="PRINTS" id="PR00193">
    <property type="entry name" value="MYOSINHEAVY"/>
</dbReference>
<evidence type="ECO:0000256" key="4">
    <source>
        <dbReference type="ARBA" id="ARBA00022676"/>
    </source>
</evidence>
<feature type="transmembrane region" description="Helical" evidence="17">
    <location>
        <begin position="1528"/>
        <end position="1549"/>
    </location>
</feature>
<keyword evidence="3" id="KW-1003">Cell membrane</keyword>
<evidence type="ECO:0000256" key="3">
    <source>
        <dbReference type="ARBA" id="ARBA00022475"/>
    </source>
</evidence>
<feature type="domain" description="Myosin motor" evidence="18">
    <location>
        <begin position="1"/>
        <end position="538"/>
    </location>
</feature>
<dbReference type="Proteomes" id="UP000242875">
    <property type="component" value="Unassembled WGS sequence"/>
</dbReference>
<dbReference type="SUPFAM" id="SSF55856">
    <property type="entry name" value="Cytochrome b5-like heme/steroid binding domain"/>
    <property type="match status" value="1"/>
</dbReference>
<organism evidence="20 21">
    <name type="scientific">Bifiguratus adelaidae</name>
    <dbReference type="NCBI Taxonomy" id="1938954"/>
    <lineage>
        <taxon>Eukaryota</taxon>
        <taxon>Fungi</taxon>
        <taxon>Fungi incertae sedis</taxon>
        <taxon>Mucoromycota</taxon>
        <taxon>Mucoromycotina</taxon>
        <taxon>Endogonomycetes</taxon>
        <taxon>Endogonales</taxon>
        <taxon>Endogonales incertae sedis</taxon>
        <taxon>Bifiguratus</taxon>
    </lineage>
</organism>
<dbReference type="SMART" id="SM00242">
    <property type="entry name" value="MYSc"/>
    <property type="match status" value="1"/>
</dbReference>
<evidence type="ECO:0000256" key="7">
    <source>
        <dbReference type="ARBA" id="ARBA00022741"/>
    </source>
</evidence>
<dbReference type="Gene3D" id="1.10.10.820">
    <property type="match status" value="1"/>
</dbReference>
<dbReference type="PROSITE" id="PS51998">
    <property type="entry name" value="DEK_C"/>
    <property type="match status" value="1"/>
</dbReference>
<comment type="subcellular location">
    <subcellularLocation>
        <location evidence="1">Cell membrane</location>
        <topology evidence="1">Multi-pass membrane protein</topology>
    </subcellularLocation>
</comment>
<dbReference type="InterPro" id="IPR001609">
    <property type="entry name" value="Myosin_head_motor_dom-like"/>
</dbReference>
<dbReference type="OrthoDB" id="370884at2759"/>
<dbReference type="GO" id="GO:0006031">
    <property type="term" value="P:chitin biosynthetic process"/>
    <property type="evidence" value="ECO:0007669"/>
    <property type="project" value="TreeGrafter"/>
</dbReference>
<dbReference type="InterPro" id="IPR004835">
    <property type="entry name" value="Chitin_synth"/>
</dbReference>
<dbReference type="Gene3D" id="1.10.10.60">
    <property type="entry name" value="Homeodomain-like"/>
    <property type="match status" value="1"/>
</dbReference>
<dbReference type="Pfam" id="PF03142">
    <property type="entry name" value="Chitin_synth_2"/>
    <property type="match status" value="1"/>
</dbReference>
<evidence type="ECO:0000259" key="18">
    <source>
        <dbReference type="PROSITE" id="PS51456"/>
    </source>
</evidence>
<accession>A0A261XUX1</accession>
<keyword evidence="11 17" id="KW-0472">Membrane</keyword>
<evidence type="ECO:0000256" key="8">
    <source>
        <dbReference type="ARBA" id="ARBA00022840"/>
    </source>
</evidence>
<evidence type="ECO:0000256" key="17">
    <source>
        <dbReference type="SAM" id="Phobius"/>
    </source>
</evidence>
<keyword evidence="9 17" id="KW-1133">Transmembrane helix</keyword>